<keyword evidence="3" id="KW-1185">Reference proteome</keyword>
<dbReference type="InterPro" id="IPR026341">
    <property type="entry name" value="T9SS_type_B"/>
</dbReference>
<name>A0A9X2ZDA0_9FLAO</name>
<sequence length="1006" mass="104104">MKFKTLLSCYIFTIFFLFISDKTFSQCFEIQSILVDACDGTAEGFNEMVRFKVGSAPLDMSTLVVSWPNNSWKGLVEDVVTASKVAQLNADIVAAGGCRRIIEPPGGIIPANATVILVTSFNMSPSANPFGPLSEDIYMIFQNNPTTSSGHFANFGVGLRTLTMALIGGCARSVTYDRALLTDINGNNVAADGATVDFTPAGVASYVNYGCQAPIPPFIVNAGPPTLTACAGATIALNGTALGEQSVAWTSPVGTFSSSNTTVTNYTIPLASGGSTIVLKLEATNICGDKISDVINLTVNSNTRPDFATTLTLCNGATAPVLATTSPNGITGTWSPAAIDNAISGNYVFTPTAGLCATTTTLAVTVNPNVTPDFATTLTLCNGATAPVLATTSPNGITGTWNPAAIDNTISGNYVFTPDAGQCATITTLAVTVNPNVTPDFATTLTLCNGATAAVLATTSPNGITGTWSPATIDNTISGNYVFTPTAGLCATTTTLAVTVNPNVTPDFATTLTLCNGATAPVLATNSPNGITGTWSPATIDNTTNGNYVFTPTAGLCATTTTLAVTVNPNVTPDFATTLTLCNGATAAVLATTSPNGITGTWNPAAIDNTTSGNYVFTPTAGLCATTTTLAVMINPNVTPDFVTTLTLCNGATAPVLATTSPNGITGTWSPAAIDNSTSGNYVFTPTAGQCATITTLVVTITPSITPDFATTLTLCNGATAPVLATTSPNGITGTWNPAAIDNTISGNYVFTPTVGQCATTTTLVVTITQSITPDFATTLTLCTGGSVPILATRSPNGITGTWSPAIISNAVSGNYVFTAAAGQCATGITLNVIIKDINFSTTQQCINNEYLVKVISDTNSSDYQYTWTNNIGNIVGNNSANFNFTDYVRNNSSITLPLEFKVTVSNGTCQKVETVLITEYLCGVPTAISPNGDGINDNFDLTGFNVNDVEIFNRWGRKVYHYSGKYVNEWYGQSDDGKTLPNGTYYYVIKSNVGAGKAGWVFISY</sequence>
<protein>
    <submittedName>
        <fullName evidence="2">Gliding motility-associated C-terminal domain-containing protein</fullName>
    </submittedName>
</protein>
<dbReference type="NCBIfam" id="TIGR04131">
    <property type="entry name" value="Bac_Flav_CTERM"/>
    <property type="match status" value="1"/>
</dbReference>
<dbReference type="AlphaFoldDB" id="A0A9X2ZDA0"/>
<keyword evidence="1" id="KW-0732">Signal</keyword>
<evidence type="ECO:0000313" key="3">
    <source>
        <dbReference type="Proteomes" id="UP001151079"/>
    </source>
</evidence>
<gene>
    <name evidence="2" type="ORF">OIU83_06155</name>
</gene>
<dbReference type="Gene3D" id="2.60.40.1220">
    <property type="match status" value="5"/>
</dbReference>
<reference evidence="2" key="1">
    <citation type="submission" date="2022-10" db="EMBL/GenBank/DDBJ databases">
        <title>Two novel species of Flavobacterium.</title>
        <authorList>
            <person name="Liu Q."/>
            <person name="Xin Y.-H."/>
        </authorList>
    </citation>
    <scope>NUCLEOTIDE SEQUENCE</scope>
    <source>
        <strain evidence="2">LS1R49</strain>
    </source>
</reference>
<dbReference type="InterPro" id="IPR014755">
    <property type="entry name" value="Cu-Rt/internalin_Ig-like"/>
</dbReference>
<comment type="caution">
    <text evidence="2">The sequence shown here is derived from an EMBL/GenBank/DDBJ whole genome shotgun (WGS) entry which is preliminary data.</text>
</comment>
<dbReference type="RefSeq" id="WP_264205398.1">
    <property type="nucleotide sequence ID" value="NZ_JAOZEW010000004.1"/>
</dbReference>
<proteinExistence type="predicted"/>
<evidence type="ECO:0000313" key="2">
    <source>
        <dbReference type="EMBL" id="MCV9927225.1"/>
    </source>
</evidence>
<accession>A0A9X2ZDA0</accession>
<dbReference type="EMBL" id="JAOZEW010000004">
    <property type="protein sequence ID" value="MCV9927225.1"/>
    <property type="molecule type" value="Genomic_DNA"/>
</dbReference>
<evidence type="ECO:0000256" key="1">
    <source>
        <dbReference type="ARBA" id="ARBA00022729"/>
    </source>
</evidence>
<dbReference type="Pfam" id="PF13585">
    <property type="entry name" value="CHU_C"/>
    <property type="match status" value="1"/>
</dbReference>
<dbReference type="Proteomes" id="UP001151079">
    <property type="component" value="Unassembled WGS sequence"/>
</dbReference>
<organism evidence="2 3">
    <name type="scientific">Flavobacterium shii</name>
    <dbReference type="NCBI Taxonomy" id="2987687"/>
    <lineage>
        <taxon>Bacteria</taxon>
        <taxon>Pseudomonadati</taxon>
        <taxon>Bacteroidota</taxon>
        <taxon>Flavobacteriia</taxon>
        <taxon>Flavobacteriales</taxon>
        <taxon>Flavobacteriaceae</taxon>
        <taxon>Flavobacterium</taxon>
    </lineage>
</organism>